<feature type="compositionally biased region" description="Basic and acidic residues" evidence="1">
    <location>
        <begin position="30"/>
        <end position="44"/>
    </location>
</feature>
<evidence type="ECO:0000313" key="3">
    <source>
        <dbReference type="Proteomes" id="UP000000768"/>
    </source>
</evidence>
<reference evidence="3" key="2">
    <citation type="journal article" date="2018" name="Plant J.">
        <title>The Sorghum bicolor reference genome: improved assembly, gene annotations, a transcriptome atlas, and signatures of genome organization.</title>
        <authorList>
            <person name="McCormick R.F."/>
            <person name="Truong S.K."/>
            <person name="Sreedasyam A."/>
            <person name="Jenkins J."/>
            <person name="Shu S."/>
            <person name="Sims D."/>
            <person name="Kennedy M."/>
            <person name="Amirebrahimi M."/>
            <person name="Weers B.D."/>
            <person name="McKinley B."/>
            <person name="Mattison A."/>
            <person name="Morishige D.T."/>
            <person name="Grimwood J."/>
            <person name="Schmutz J."/>
            <person name="Mullet J.E."/>
        </authorList>
    </citation>
    <scope>NUCLEOTIDE SEQUENCE [LARGE SCALE GENOMIC DNA]</scope>
    <source>
        <strain evidence="3">cv. BTx623</strain>
    </source>
</reference>
<dbReference type="Gramene" id="OQU76013">
    <property type="protein sequence ID" value="OQU76013"/>
    <property type="gene ID" value="SORBI_3010G074980"/>
</dbReference>
<feature type="region of interest" description="Disordered" evidence="1">
    <location>
        <begin position="79"/>
        <end position="99"/>
    </location>
</feature>
<feature type="region of interest" description="Disordered" evidence="1">
    <location>
        <begin position="1"/>
        <end position="53"/>
    </location>
</feature>
<dbReference type="AlphaFoldDB" id="A0A1W0VRV3"/>
<reference evidence="2 3" key="1">
    <citation type="journal article" date="2009" name="Nature">
        <title>The Sorghum bicolor genome and the diversification of grasses.</title>
        <authorList>
            <person name="Paterson A.H."/>
            <person name="Bowers J.E."/>
            <person name="Bruggmann R."/>
            <person name="Dubchak I."/>
            <person name="Grimwood J."/>
            <person name="Gundlach H."/>
            <person name="Haberer G."/>
            <person name="Hellsten U."/>
            <person name="Mitros T."/>
            <person name="Poliakov A."/>
            <person name="Schmutz J."/>
            <person name="Spannagl M."/>
            <person name="Tang H."/>
            <person name="Wang X."/>
            <person name="Wicker T."/>
            <person name="Bharti A.K."/>
            <person name="Chapman J."/>
            <person name="Feltus F.A."/>
            <person name="Gowik U."/>
            <person name="Grigoriev I.V."/>
            <person name="Lyons E."/>
            <person name="Maher C.A."/>
            <person name="Martis M."/>
            <person name="Narechania A."/>
            <person name="Otillar R.P."/>
            <person name="Penning B.W."/>
            <person name="Salamov A.A."/>
            <person name="Wang Y."/>
            <person name="Zhang L."/>
            <person name="Carpita N.C."/>
            <person name="Freeling M."/>
            <person name="Gingle A.R."/>
            <person name="Hash C.T."/>
            <person name="Keller B."/>
            <person name="Klein P."/>
            <person name="Kresovich S."/>
            <person name="McCann M.C."/>
            <person name="Ming R."/>
            <person name="Peterson D.G."/>
            <person name="Mehboob-ur-Rahman"/>
            <person name="Ware D."/>
            <person name="Westhoff P."/>
            <person name="Mayer K.F."/>
            <person name="Messing J."/>
            <person name="Rokhsar D.S."/>
        </authorList>
    </citation>
    <scope>NUCLEOTIDE SEQUENCE [LARGE SCALE GENOMIC DNA]</scope>
    <source>
        <strain evidence="3">cv. BTx623</strain>
    </source>
</reference>
<accession>A0A1W0VRV3</accession>
<evidence type="ECO:0000256" key="1">
    <source>
        <dbReference type="SAM" id="MobiDB-lite"/>
    </source>
</evidence>
<keyword evidence="3" id="KW-1185">Reference proteome</keyword>
<sequence length="99" mass="10254">MVAPISSTAASSMPAAPGPSHPRRRGLHTPPERRDAPMPERSDSAPDSLASSNSALFGKGLIAATCGRAGVAREFCGRHGAEEHRGSVAVQLRRRGGAE</sequence>
<dbReference type="Proteomes" id="UP000000768">
    <property type="component" value="Chromosome 10"/>
</dbReference>
<dbReference type="EMBL" id="CM000769">
    <property type="protein sequence ID" value="OQU76013.1"/>
    <property type="molecule type" value="Genomic_DNA"/>
</dbReference>
<dbReference type="InParanoid" id="A0A1W0VRV3"/>
<protein>
    <submittedName>
        <fullName evidence="2">Uncharacterized protein</fullName>
    </submittedName>
</protein>
<name>A0A1W0VRV3_SORBI</name>
<organism evidence="2 3">
    <name type="scientific">Sorghum bicolor</name>
    <name type="common">Sorghum</name>
    <name type="synonym">Sorghum vulgare</name>
    <dbReference type="NCBI Taxonomy" id="4558"/>
    <lineage>
        <taxon>Eukaryota</taxon>
        <taxon>Viridiplantae</taxon>
        <taxon>Streptophyta</taxon>
        <taxon>Embryophyta</taxon>
        <taxon>Tracheophyta</taxon>
        <taxon>Spermatophyta</taxon>
        <taxon>Magnoliopsida</taxon>
        <taxon>Liliopsida</taxon>
        <taxon>Poales</taxon>
        <taxon>Poaceae</taxon>
        <taxon>PACMAD clade</taxon>
        <taxon>Panicoideae</taxon>
        <taxon>Andropogonodae</taxon>
        <taxon>Andropogoneae</taxon>
        <taxon>Sorghinae</taxon>
        <taxon>Sorghum</taxon>
    </lineage>
</organism>
<evidence type="ECO:0000313" key="2">
    <source>
        <dbReference type="EMBL" id="OQU76013.1"/>
    </source>
</evidence>
<proteinExistence type="predicted"/>
<feature type="compositionally biased region" description="Low complexity" evidence="1">
    <location>
        <begin position="1"/>
        <end position="15"/>
    </location>
</feature>
<gene>
    <name evidence="2" type="ORF">SORBI_3010G074980</name>
</gene>